<feature type="transmembrane region" description="Helical" evidence="7">
    <location>
        <begin position="160"/>
        <end position="185"/>
    </location>
</feature>
<protein>
    <recommendedName>
        <fullName evidence="10">Sodium/solute symporter</fullName>
    </recommendedName>
</protein>
<comment type="similarity">
    <text evidence="2 6">Belongs to the sodium:solute symporter (SSF) (TC 2.A.21) family.</text>
</comment>
<dbReference type="PANTHER" id="PTHR46154:SF1">
    <property type="entry name" value="ACTIVE TRANSPORTER, PUTATIVE (AFU_ORTHOLOGUE AFUA_1G17570)-RELATED"/>
    <property type="match status" value="1"/>
</dbReference>
<dbReference type="InterPro" id="IPR001734">
    <property type="entry name" value="Na/solute_symporter"/>
</dbReference>
<reference evidence="8" key="1">
    <citation type="submission" date="2022-11" db="EMBL/GenBank/DDBJ databases">
        <authorList>
            <person name="Petersen C."/>
        </authorList>
    </citation>
    <scope>NUCLEOTIDE SEQUENCE</scope>
    <source>
        <strain evidence="8">IBT 30069</strain>
    </source>
</reference>
<sequence length="646" mass="70208">MSAIAPPLSEGVGYGVVIGVGFAFATGMILMTKVLKKTVGEDNTNVETFIVADRNVGTGLVASAVVSSWLWSTALLSAVLVGYEYGISGPFWYGAGCSPMIVCFAYLGTICKDRVPTAHTVLEIVRIRYVGTIAHLSFMFLAVINNLFNTINMILGASSAITYLTGMHIMASTFLLPLGVVAYTLTGGIKATFLTDYIHTFTILILSCYLTTKALTNPEINSIGGLYDLVIGAQSQHVVDGNYKGSLLTMTSQQGIFFAIILLVSNFGAVIMDTGYFVKAFAASPSSVVPGYVVGGICYFSVPWALGTVMSMAALGLEHTKSFPTYPRMMTDSEVTNGLVLPYAAMAVAGKGGAVATLLMTFMAVTSTLSAQVIAVSSIVAFDGYRTYWNKDASNKQVIRWSHIGVILFATVAAGLTALFHYVGIDMGWTLYMIGVVTCPGIFPLILTILWKRQSQYAVIISAYLGLITGLAVWLGTAYKFYGEVTVISTGETLPCMYGTVASALSPLLYTVVITAMKPENFDWLELKAKDLTIEPEYDSSDNKVVVEEPEGQVVSETSEVIQKRWTRYALFWTVATFLGHWVLWPLPMYGAKFVFSRGLFVAWVSVSLIWLWVTLLVVGIYPLWDGRRQIFVVLKRLYGARNASH</sequence>
<keyword evidence="9" id="KW-1185">Reference proteome</keyword>
<feature type="transmembrane region" description="Helical" evidence="7">
    <location>
        <begin position="457"/>
        <end position="477"/>
    </location>
</feature>
<dbReference type="GO" id="GO:0015204">
    <property type="term" value="F:urea transmembrane transporter activity"/>
    <property type="evidence" value="ECO:0007669"/>
    <property type="project" value="InterPro"/>
</dbReference>
<evidence type="ECO:0000256" key="4">
    <source>
        <dbReference type="ARBA" id="ARBA00022989"/>
    </source>
</evidence>
<feature type="transmembrane region" description="Helical" evidence="7">
    <location>
        <begin position="599"/>
        <end position="625"/>
    </location>
</feature>
<keyword evidence="3 7" id="KW-0812">Transmembrane</keyword>
<evidence type="ECO:0000256" key="7">
    <source>
        <dbReference type="SAM" id="Phobius"/>
    </source>
</evidence>
<feature type="transmembrane region" description="Helical" evidence="7">
    <location>
        <begin position="401"/>
        <end position="423"/>
    </location>
</feature>
<dbReference type="OrthoDB" id="6132759at2759"/>
<dbReference type="EMBL" id="JAPQKH010000006">
    <property type="protein sequence ID" value="KAJ5094411.1"/>
    <property type="molecule type" value="Genomic_DNA"/>
</dbReference>
<feature type="transmembrane region" description="Helical" evidence="7">
    <location>
        <begin position="129"/>
        <end position="148"/>
    </location>
</feature>
<dbReference type="InterPro" id="IPR038377">
    <property type="entry name" value="Na/Glc_symporter_sf"/>
</dbReference>
<accession>A0A9W9K6J8</accession>
<feature type="transmembrane region" description="Helical" evidence="7">
    <location>
        <begin position="56"/>
        <end position="79"/>
    </location>
</feature>
<feature type="transmembrane region" description="Helical" evidence="7">
    <location>
        <begin position="369"/>
        <end position="389"/>
    </location>
</feature>
<dbReference type="CDD" id="cd11476">
    <property type="entry name" value="SLC5sbd_DUR3"/>
    <property type="match status" value="1"/>
</dbReference>
<comment type="caution">
    <text evidence="8">The sequence shown here is derived from an EMBL/GenBank/DDBJ whole genome shotgun (WGS) entry which is preliminary data.</text>
</comment>
<dbReference type="InterPro" id="IPR031155">
    <property type="entry name" value="DUR"/>
</dbReference>
<keyword evidence="4 7" id="KW-1133">Transmembrane helix</keyword>
<dbReference type="Proteomes" id="UP001149165">
    <property type="component" value="Unassembled WGS sequence"/>
</dbReference>
<dbReference type="Gene3D" id="1.20.1730.10">
    <property type="entry name" value="Sodium/glucose cotransporter"/>
    <property type="match status" value="1"/>
</dbReference>
<dbReference type="AlphaFoldDB" id="A0A9W9K6J8"/>
<feature type="transmembrane region" description="Helical" evidence="7">
    <location>
        <begin position="497"/>
        <end position="517"/>
    </location>
</feature>
<evidence type="ECO:0000256" key="5">
    <source>
        <dbReference type="ARBA" id="ARBA00023136"/>
    </source>
</evidence>
<evidence type="ECO:0000256" key="6">
    <source>
        <dbReference type="RuleBase" id="RU362091"/>
    </source>
</evidence>
<proteinExistence type="inferred from homology"/>
<evidence type="ECO:0008006" key="10">
    <source>
        <dbReference type="Google" id="ProtNLM"/>
    </source>
</evidence>
<feature type="transmembrane region" description="Helical" evidence="7">
    <location>
        <begin position="569"/>
        <end position="587"/>
    </location>
</feature>
<evidence type="ECO:0000256" key="3">
    <source>
        <dbReference type="ARBA" id="ARBA00022692"/>
    </source>
</evidence>
<organism evidence="8 9">
    <name type="scientific">Penicillium angulare</name>
    <dbReference type="NCBI Taxonomy" id="116970"/>
    <lineage>
        <taxon>Eukaryota</taxon>
        <taxon>Fungi</taxon>
        <taxon>Dikarya</taxon>
        <taxon>Ascomycota</taxon>
        <taxon>Pezizomycotina</taxon>
        <taxon>Eurotiomycetes</taxon>
        <taxon>Eurotiomycetidae</taxon>
        <taxon>Eurotiales</taxon>
        <taxon>Aspergillaceae</taxon>
        <taxon>Penicillium</taxon>
    </lineage>
</organism>
<comment type="subcellular location">
    <subcellularLocation>
        <location evidence="1">Membrane</location>
        <topology evidence="1">Multi-pass membrane protein</topology>
    </subcellularLocation>
</comment>
<feature type="transmembrane region" description="Helical" evidence="7">
    <location>
        <begin position="91"/>
        <end position="108"/>
    </location>
</feature>
<feature type="transmembrane region" description="Helical" evidence="7">
    <location>
        <begin position="12"/>
        <end position="35"/>
    </location>
</feature>
<evidence type="ECO:0000313" key="8">
    <source>
        <dbReference type="EMBL" id="KAJ5094411.1"/>
    </source>
</evidence>
<keyword evidence="5 7" id="KW-0472">Membrane</keyword>
<feature type="transmembrane region" description="Helical" evidence="7">
    <location>
        <begin position="292"/>
        <end position="317"/>
    </location>
</feature>
<reference evidence="8" key="2">
    <citation type="journal article" date="2023" name="IMA Fungus">
        <title>Comparative genomic study of the Penicillium genus elucidates a diverse pangenome and 15 lateral gene transfer events.</title>
        <authorList>
            <person name="Petersen C."/>
            <person name="Sorensen T."/>
            <person name="Nielsen M.R."/>
            <person name="Sondergaard T.E."/>
            <person name="Sorensen J.L."/>
            <person name="Fitzpatrick D.A."/>
            <person name="Frisvad J.C."/>
            <person name="Nielsen K.L."/>
        </authorList>
    </citation>
    <scope>NUCLEOTIDE SEQUENCE</scope>
    <source>
        <strain evidence="8">IBT 30069</strain>
    </source>
</reference>
<dbReference type="Pfam" id="PF00474">
    <property type="entry name" value="SSF"/>
    <property type="match status" value="1"/>
</dbReference>
<dbReference type="GO" id="GO:0005886">
    <property type="term" value="C:plasma membrane"/>
    <property type="evidence" value="ECO:0007669"/>
    <property type="project" value="TreeGrafter"/>
</dbReference>
<dbReference type="PROSITE" id="PS50283">
    <property type="entry name" value="NA_SOLUT_SYMP_3"/>
    <property type="match status" value="1"/>
</dbReference>
<gene>
    <name evidence="8" type="ORF">N7456_010272</name>
</gene>
<name>A0A9W9K6J8_9EURO</name>
<feature type="transmembrane region" description="Helical" evidence="7">
    <location>
        <begin position="429"/>
        <end position="450"/>
    </location>
</feature>
<evidence type="ECO:0000313" key="9">
    <source>
        <dbReference type="Proteomes" id="UP001149165"/>
    </source>
</evidence>
<evidence type="ECO:0000256" key="2">
    <source>
        <dbReference type="ARBA" id="ARBA00006434"/>
    </source>
</evidence>
<feature type="transmembrane region" description="Helical" evidence="7">
    <location>
        <begin position="255"/>
        <end position="272"/>
    </location>
</feature>
<feature type="transmembrane region" description="Helical" evidence="7">
    <location>
        <begin position="338"/>
        <end position="363"/>
    </location>
</feature>
<dbReference type="PANTHER" id="PTHR46154">
    <property type="match status" value="1"/>
</dbReference>
<evidence type="ECO:0000256" key="1">
    <source>
        <dbReference type="ARBA" id="ARBA00004141"/>
    </source>
</evidence>